<reference evidence="4 5" key="1">
    <citation type="submission" date="2014-04" db="EMBL/GenBank/DDBJ databases">
        <title>Genome evolution of avian class.</title>
        <authorList>
            <person name="Zhang G."/>
            <person name="Li C."/>
        </authorList>
    </citation>
    <scope>NUCLEOTIDE SEQUENCE [LARGE SCALE GENOMIC DNA]</scope>
    <source>
        <strain evidence="4">BGI_N300</strain>
    </source>
</reference>
<evidence type="ECO:0000313" key="4">
    <source>
        <dbReference type="EMBL" id="KFP00414.1"/>
    </source>
</evidence>
<accession>A0A091HVW2</accession>
<dbReference type="GO" id="GO:0009374">
    <property type="term" value="F:biotin binding"/>
    <property type="evidence" value="ECO:0007669"/>
    <property type="project" value="InterPro"/>
</dbReference>
<dbReference type="SUPFAM" id="SSF50876">
    <property type="entry name" value="Avidin/streptavidin"/>
    <property type="match status" value="1"/>
</dbReference>
<comment type="subcellular location">
    <subcellularLocation>
        <location evidence="1">Secreted</location>
    </subcellularLocation>
</comment>
<dbReference type="Pfam" id="PF01382">
    <property type="entry name" value="Avidin"/>
    <property type="match status" value="1"/>
</dbReference>
<keyword evidence="2" id="KW-0964">Secreted</keyword>
<sequence>RRASHSTLGFTTNWSFSDSITVFIDQCFVDKKGKEVLKTMWLLFLCTDSTKNDWKA</sequence>
<dbReference type="PANTHER" id="PTHR34399">
    <property type="entry name" value="AVIDIN-RELATED"/>
    <property type="match status" value="1"/>
</dbReference>
<dbReference type="GO" id="GO:0005576">
    <property type="term" value="C:extracellular region"/>
    <property type="evidence" value="ECO:0007669"/>
    <property type="project" value="UniProtKB-SubCell"/>
</dbReference>
<keyword evidence="3" id="KW-0732">Signal</keyword>
<dbReference type="InterPro" id="IPR005468">
    <property type="entry name" value="Avidin/str"/>
</dbReference>
<dbReference type="Proteomes" id="UP000054308">
    <property type="component" value="Unassembled WGS sequence"/>
</dbReference>
<proteinExistence type="predicted"/>
<dbReference type="EMBL" id="KL217908">
    <property type="protein sequence ID" value="KFP00414.1"/>
    <property type="molecule type" value="Genomic_DNA"/>
</dbReference>
<name>A0A091HVW2_CALAN</name>
<gene>
    <name evidence="4" type="ORF">N300_13525</name>
</gene>
<dbReference type="InterPro" id="IPR051764">
    <property type="entry name" value="Avidin/Streptavidin-rel"/>
</dbReference>
<organism evidence="4 5">
    <name type="scientific">Calypte anna</name>
    <name type="common">Anna's hummingbird</name>
    <name type="synonym">Archilochus anna</name>
    <dbReference type="NCBI Taxonomy" id="9244"/>
    <lineage>
        <taxon>Eukaryota</taxon>
        <taxon>Metazoa</taxon>
        <taxon>Chordata</taxon>
        <taxon>Craniata</taxon>
        <taxon>Vertebrata</taxon>
        <taxon>Euteleostomi</taxon>
        <taxon>Archelosauria</taxon>
        <taxon>Archosauria</taxon>
        <taxon>Dinosauria</taxon>
        <taxon>Saurischia</taxon>
        <taxon>Theropoda</taxon>
        <taxon>Coelurosauria</taxon>
        <taxon>Aves</taxon>
        <taxon>Neognathae</taxon>
        <taxon>Neoaves</taxon>
        <taxon>Strisores</taxon>
        <taxon>Apodiformes</taxon>
        <taxon>Trochilidae</taxon>
        <taxon>Calypte</taxon>
    </lineage>
</organism>
<dbReference type="Gene3D" id="2.40.128.30">
    <property type="entry name" value="Avidin-like"/>
    <property type="match status" value="1"/>
</dbReference>
<dbReference type="AlphaFoldDB" id="A0A091HVW2"/>
<evidence type="ECO:0000313" key="5">
    <source>
        <dbReference type="Proteomes" id="UP000054308"/>
    </source>
</evidence>
<dbReference type="PROSITE" id="PS51326">
    <property type="entry name" value="AVIDIN_2"/>
    <property type="match status" value="1"/>
</dbReference>
<dbReference type="PANTHER" id="PTHR34399:SF3">
    <property type="entry name" value="AVID PROTEIN-RELATED"/>
    <property type="match status" value="1"/>
</dbReference>
<keyword evidence="5" id="KW-1185">Reference proteome</keyword>
<dbReference type="InterPro" id="IPR036896">
    <property type="entry name" value="Avidin-like_sf"/>
</dbReference>
<feature type="non-terminal residue" evidence="4">
    <location>
        <position position="1"/>
    </location>
</feature>
<evidence type="ECO:0000256" key="2">
    <source>
        <dbReference type="ARBA" id="ARBA00022525"/>
    </source>
</evidence>
<evidence type="ECO:0000256" key="3">
    <source>
        <dbReference type="ARBA" id="ARBA00022729"/>
    </source>
</evidence>
<protein>
    <submittedName>
        <fullName evidence="4">Avidin-related protein 4/5</fullName>
    </submittedName>
</protein>
<feature type="non-terminal residue" evidence="4">
    <location>
        <position position="56"/>
    </location>
</feature>
<evidence type="ECO:0000256" key="1">
    <source>
        <dbReference type="ARBA" id="ARBA00004613"/>
    </source>
</evidence>